<dbReference type="InterPro" id="IPR045090">
    <property type="entry name" value="Pept_M3A_M3B"/>
</dbReference>
<evidence type="ECO:0000313" key="9">
    <source>
        <dbReference type="EMBL" id="XBH10068.1"/>
    </source>
</evidence>
<dbReference type="KEGG" id="epl:P4G45_16530"/>
<dbReference type="Gene3D" id="1.10.1370.40">
    <property type="match status" value="1"/>
</dbReference>
<protein>
    <submittedName>
        <fullName evidence="10">Zn-dependent oligopeptidase</fullName>
        <ecNumber evidence="10">3.4.24.-</ecNumber>
    </submittedName>
</protein>
<dbReference type="InterPro" id="IPR024077">
    <property type="entry name" value="Neurolysin/TOP_dom2"/>
</dbReference>
<evidence type="ECO:0000256" key="3">
    <source>
        <dbReference type="ARBA" id="ARBA00022723"/>
    </source>
</evidence>
<comment type="cofactor">
    <cofactor evidence="7">
        <name>Zn(2+)</name>
        <dbReference type="ChEBI" id="CHEBI:29105"/>
    </cofactor>
    <text evidence="7">Binds 1 zinc ion.</text>
</comment>
<evidence type="ECO:0000259" key="8">
    <source>
        <dbReference type="Pfam" id="PF01432"/>
    </source>
</evidence>
<feature type="domain" description="Peptidase M3A/M3B catalytic" evidence="8">
    <location>
        <begin position="249"/>
        <end position="689"/>
    </location>
</feature>
<dbReference type="CDD" id="cd06455">
    <property type="entry name" value="M3A_TOP"/>
    <property type="match status" value="1"/>
</dbReference>
<evidence type="ECO:0000256" key="7">
    <source>
        <dbReference type="RuleBase" id="RU003435"/>
    </source>
</evidence>
<dbReference type="EMBL" id="CP121194">
    <property type="protein sequence ID" value="XBH10068.1"/>
    <property type="molecule type" value="Genomic_DNA"/>
</dbReference>
<dbReference type="EC" id="3.4.24.-" evidence="10"/>
<keyword evidence="3 7" id="KW-0479">Metal-binding</keyword>
<dbReference type="Gene3D" id="1.10.1370.10">
    <property type="entry name" value="Neurolysin, domain 3"/>
    <property type="match status" value="1"/>
</dbReference>
<accession>A0AAU7D8T3</accession>
<dbReference type="Gene3D" id="3.40.390.10">
    <property type="entry name" value="Collagenase (Catalytic Domain)"/>
    <property type="match status" value="1"/>
</dbReference>
<dbReference type="Pfam" id="PF01432">
    <property type="entry name" value="Peptidase_M3"/>
    <property type="match status" value="1"/>
</dbReference>
<dbReference type="PANTHER" id="PTHR11804:SF84">
    <property type="entry name" value="SACCHAROLYSIN"/>
    <property type="match status" value="1"/>
</dbReference>
<dbReference type="PANTHER" id="PTHR11804">
    <property type="entry name" value="PROTEASE M3 THIMET OLIGOPEPTIDASE-RELATED"/>
    <property type="match status" value="1"/>
</dbReference>
<dbReference type="GO" id="GO:0006508">
    <property type="term" value="P:proteolysis"/>
    <property type="evidence" value="ECO:0007669"/>
    <property type="project" value="UniProtKB-KW"/>
</dbReference>
<accession>A0AAU7CYH4</accession>
<evidence type="ECO:0000256" key="2">
    <source>
        <dbReference type="ARBA" id="ARBA00022670"/>
    </source>
</evidence>
<evidence type="ECO:0000256" key="6">
    <source>
        <dbReference type="ARBA" id="ARBA00023049"/>
    </source>
</evidence>
<dbReference type="AlphaFoldDB" id="A0AAU7D8T3"/>
<sequence>MAINFLSRSKGIVRAGLWGAGVRVGAGALIVALSIAAQAQANTQDPLHVWNEGSDPASLDAWAQHRLAAAQANIDKVIAVTGAHTVENTLRPFDDAQNELAIAGNESYLMFAVGDSAEVRNKGQAMVAAVASAATDLSLNQKVYKALAAVPLPANDAATKHYLERTLLEYRLSGVDKDDATRAKIRQLQDRITAQSLVFGRNIADDVRKVTATKAQLDGLPADYIARHKPAADGTYTLTTDSPDSTPVMSFAKDADLRKRMFLAYTDRAYPKNVAVLKDILMARQELATTLGYATYADLATADQMIGSASNLKAFLNQVDDASREIGKREYGELLAFAQKQQPGLSSISDADAGYWSEQYRRSKYNFDAQSVRPYFPYNEVQAGILKTAARLFHVEFRPVTDAKTWDASVAVFDVFDTGGANKGKKLGRIYLDMHPREGKDKWFSSAPMVPGIRGRQLPEGALICNFSGGTAGDPGLMEYSEVVTFFHEFGHLMHHVLGGQGQWSGQGGFNVEGDFVEAPSQMLEEMFRDKTIISSFAKNYKTGATIPADLFERMNAADAYGRGRWVQRQLLYANYSLQLHDRPPADVDFDALLQEDTKRFSPFTFVDGDRMYTSFTHLTGYASNYYTYVLDKVIAVDFFAQFDKANLLDGPTAMRYRRTVLEQGATRPAAVLVKDFLGRPQSIDALKTWMMVEFQPAPKETAAGGK</sequence>
<evidence type="ECO:0000256" key="4">
    <source>
        <dbReference type="ARBA" id="ARBA00022801"/>
    </source>
</evidence>
<dbReference type="InterPro" id="IPR001567">
    <property type="entry name" value="Pept_M3A_M3B_dom"/>
</dbReference>
<gene>
    <name evidence="9" type="ORF">P4G45_16530</name>
    <name evidence="10" type="ORF">P8936_17740</name>
</gene>
<keyword evidence="2 7" id="KW-0645">Protease</keyword>
<organism evidence="10">
    <name type="scientific">Edaphobacter paludis</name>
    <dbReference type="NCBI Taxonomy" id="3035702"/>
    <lineage>
        <taxon>Bacteria</taxon>
        <taxon>Pseudomonadati</taxon>
        <taxon>Acidobacteriota</taxon>
        <taxon>Terriglobia</taxon>
        <taxon>Terriglobales</taxon>
        <taxon>Acidobacteriaceae</taxon>
        <taxon>Edaphobacter</taxon>
    </lineage>
</organism>
<comment type="similarity">
    <text evidence="1 7">Belongs to the peptidase M3 family.</text>
</comment>
<dbReference type="InterPro" id="IPR024079">
    <property type="entry name" value="MetalloPept_cat_dom_sf"/>
</dbReference>
<dbReference type="GO" id="GO:0006518">
    <property type="term" value="P:peptide metabolic process"/>
    <property type="evidence" value="ECO:0007669"/>
    <property type="project" value="TreeGrafter"/>
</dbReference>
<dbReference type="GO" id="GO:0004222">
    <property type="term" value="F:metalloendopeptidase activity"/>
    <property type="evidence" value="ECO:0007669"/>
    <property type="project" value="InterPro"/>
</dbReference>
<reference evidence="10" key="1">
    <citation type="submission" date="2023-03" db="EMBL/GenBank/DDBJ databases">
        <title>Edaphobacter sp.</title>
        <authorList>
            <person name="Huber K.J."/>
            <person name="Papendorf J."/>
            <person name="Pilke C."/>
            <person name="Bunk B."/>
            <person name="Sproeer C."/>
            <person name="Pester M."/>
        </authorList>
    </citation>
    <scope>NUCLEOTIDE SEQUENCE</scope>
    <source>
        <strain evidence="9">DSM 109919</strain>
        <strain evidence="10">DSM 109920</strain>
    </source>
</reference>
<evidence type="ECO:0000256" key="1">
    <source>
        <dbReference type="ARBA" id="ARBA00006040"/>
    </source>
</evidence>
<dbReference type="GO" id="GO:0046872">
    <property type="term" value="F:metal ion binding"/>
    <property type="evidence" value="ECO:0007669"/>
    <property type="project" value="UniProtKB-UniRule"/>
</dbReference>
<dbReference type="RefSeq" id="WP_348267574.1">
    <property type="nucleotide sequence ID" value="NZ_CP121194.1"/>
</dbReference>
<dbReference type="EMBL" id="CP121195">
    <property type="protein sequence ID" value="XBH13505.1"/>
    <property type="molecule type" value="Genomic_DNA"/>
</dbReference>
<name>A0AAU7D8T3_9BACT</name>
<dbReference type="SUPFAM" id="SSF55486">
    <property type="entry name" value="Metalloproteases ('zincins'), catalytic domain"/>
    <property type="match status" value="1"/>
</dbReference>
<evidence type="ECO:0000313" key="10">
    <source>
        <dbReference type="EMBL" id="XBH13505.1"/>
    </source>
</evidence>
<evidence type="ECO:0000256" key="5">
    <source>
        <dbReference type="ARBA" id="ARBA00022833"/>
    </source>
</evidence>
<keyword evidence="4 7" id="KW-0378">Hydrolase</keyword>
<keyword evidence="6 7" id="KW-0482">Metalloprotease</keyword>
<proteinExistence type="inferred from homology"/>
<keyword evidence="5 7" id="KW-0862">Zinc</keyword>